<dbReference type="Proteomes" id="UP000614216">
    <property type="component" value="Unassembled WGS sequence"/>
</dbReference>
<keyword evidence="2" id="KW-1185">Reference proteome</keyword>
<gene>
    <name evidence="1" type="ORF">JMN32_08090</name>
</gene>
<evidence type="ECO:0000313" key="2">
    <source>
        <dbReference type="Proteomes" id="UP000614216"/>
    </source>
</evidence>
<evidence type="ECO:0008006" key="3">
    <source>
        <dbReference type="Google" id="ProtNLM"/>
    </source>
</evidence>
<sequence>MNIKDLQKFLVLFCLALVAVSCGDKDDPEPSLEEVELAVFSEENKVFIPEGLKNASDSEAQAVSAMIESMTSNIGAYSSLFTIPDGATKLASPIEAVNGRMYTNMVTYEWSYQGGSIAYQITEQDNAYFFEIFFKETGGPYYKWFEGTQAKDGKSGSFAMLDIEAASRVEVFTYEYEIRNDGSIYGEYNYPSFGYSFVFEVLADGSGYIESYENDLLQVEYMWSANGSGSWTYYDESGNVSSSGTWTAG</sequence>
<organism evidence="1 2">
    <name type="scientific">Fulvivirga marina</name>
    <dbReference type="NCBI Taxonomy" id="2494733"/>
    <lineage>
        <taxon>Bacteria</taxon>
        <taxon>Pseudomonadati</taxon>
        <taxon>Bacteroidota</taxon>
        <taxon>Cytophagia</taxon>
        <taxon>Cytophagales</taxon>
        <taxon>Fulvivirgaceae</taxon>
        <taxon>Fulvivirga</taxon>
    </lineage>
</organism>
<proteinExistence type="predicted"/>
<dbReference type="EMBL" id="JAEUGD010000023">
    <property type="protein sequence ID" value="MBL6446264.1"/>
    <property type="molecule type" value="Genomic_DNA"/>
</dbReference>
<comment type="caution">
    <text evidence="1">The sequence shown here is derived from an EMBL/GenBank/DDBJ whole genome shotgun (WGS) entry which is preliminary data.</text>
</comment>
<protein>
    <recommendedName>
        <fullName evidence="3">Lipoprotein</fullName>
    </recommendedName>
</protein>
<evidence type="ECO:0000313" key="1">
    <source>
        <dbReference type="EMBL" id="MBL6446264.1"/>
    </source>
</evidence>
<reference evidence="1" key="1">
    <citation type="submission" date="2021-01" db="EMBL/GenBank/DDBJ databases">
        <title>Fulvivirga kasyanovii gen. nov., sp nov., a novel member of the phylum Bacteroidetes isolated from seawater in a mussel farm.</title>
        <authorList>
            <person name="Zhao L.-H."/>
            <person name="Wang Z.-J."/>
        </authorList>
    </citation>
    <scope>NUCLEOTIDE SEQUENCE</scope>
    <source>
        <strain evidence="1">29W222</strain>
    </source>
</reference>
<dbReference type="RefSeq" id="WP_202855801.1">
    <property type="nucleotide sequence ID" value="NZ_JAEUGD010000023.1"/>
</dbReference>
<dbReference type="AlphaFoldDB" id="A0A937FUI1"/>
<dbReference type="PROSITE" id="PS51257">
    <property type="entry name" value="PROKAR_LIPOPROTEIN"/>
    <property type="match status" value="1"/>
</dbReference>
<accession>A0A937FUI1</accession>
<name>A0A937FUI1_9BACT</name>